<gene>
    <name evidence="3" type="ORF">P255_01457</name>
</gene>
<organism evidence="3 4">
    <name type="scientific">Acinetobacter brisouii CIP 110357</name>
    <dbReference type="NCBI Taxonomy" id="1341683"/>
    <lineage>
        <taxon>Bacteria</taxon>
        <taxon>Pseudomonadati</taxon>
        <taxon>Pseudomonadota</taxon>
        <taxon>Gammaproteobacteria</taxon>
        <taxon>Moraxellales</taxon>
        <taxon>Moraxellaceae</taxon>
        <taxon>Acinetobacter</taxon>
    </lineage>
</organism>
<dbReference type="InterPro" id="IPR018541">
    <property type="entry name" value="Ftsk_gamma"/>
</dbReference>
<dbReference type="Gene3D" id="1.10.10.10">
    <property type="entry name" value="Winged helix-like DNA-binding domain superfamily/Winged helix DNA-binding domain"/>
    <property type="match status" value="1"/>
</dbReference>
<feature type="coiled-coil region" evidence="1">
    <location>
        <begin position="64"/>
        <end position="112"/>
    </location>
</feature>
<evidence type="ECO:0000256" key="1">
    <source>
        <dbReference type="SAM" id="Coils"/>
    </source>
</evidence>
<evidence type="ECO:0000313" key="4">
    <source>
        <dbReference type="Proteomes" id="UP000018418"/>
    </source>
</evidence>
<reference evidence="3 4" key="1">
    <citation type="submission" date="2013-10" db="EMBL/GenBank/DDBJ databases">
        <title>The Genome Sequence of Acinetobacter brisouii CIP 110357.</title>
        <authorList>
            <consortium name="The Broad Institute Genomics Platform"/>
            <consortium name="The Broad Institute Genome Sequencing Center for Infectious Disease"/>
            <person name="Cerqueira G."/>
            <person name="Feldgarden M."/>
            <person name="Courvalin P."/>
            <person name="Grillot-Courvalin C."/>
            <person name="Clermont D."/>
            <person name="Rocha E."/>
            <person name="Yoon E.-J."/>
            <person name="Nemec A."/>
            <person name="Young S.K."/>
            <person name="Zeng Q."/>
            <person name="Gargeya S."/>
            <person name="Fitzgerald M."/>
            <person name="Abouelleil A."/>
            <person name="Alvarado L."/>
            <person name="Berlin A.M."/>
            <person name="Chapman S.B."/>
            <person name="Gainer-Dewar J."/>
            <person name="Goldberg J."/>
            <person name="Gnerre S."/>
            <person name="Griggs A."/>
            <person name="Gujja S."/>
            <person name="Hansen M."/>
            <person name="Howarth C."/>
            <person name="Imamovic A."/>
            <person name="Ireland A."/>
            <person name="Larimer J."/>
            <person name="McCowan C."/>
            <person name="Murphy C."/>
            <person name="Pearson M."/>
            <person name="Poon T.W."/>
            <person name="Priest M."/>
            <person name="Roberts A."/>
            <person name="Saif S."/>
            <person name="Shea T."/>
            <person name="Sykes S."/>
            <person name="Wortman J."/>
            <person name="Nusbaum C."/>
            <person name="Birren B."/>
        </authorList>
    </citation>
    <scope>NUCLEOTIDE SEQUENCE [LARGE SCALE GENOMIC DNA]</scope>
    <source>
        <strain evidence="3 4">CIP 110357</strain>
    </source>
</reference>
<dbReference type="InterPro" id="IPR036390">
    <property type="entry name" value="WH_DNA-bd_sf"/>
</dbReference>
<accession>V2ULW0</accession>
<dbReference type="Pfam" id="PF09397">
    <property type="entry name" value="FtsK_gamma"/>
    <property type="match status" value="1"/>
</dbReference>
<feature type="domain" description="FtsK gamma" evidence="2">
    <location>
        <begin position="4"/>
        <end position="64"/>
    </location>
</feature>
<proteinExistence type="predicted"/>
<dbReference type="SUPFAM" id="SSF46785">
    <property type="entry name" value="Winged helix' DNA-binding domain"/>
    <property type="match status" value="1"/>
</dbReference>
<dbReference type="AlphaFoldDB" id="V2ULW0"/>
<dbReference type="InterPro" id="IPR036388">
    <property type="entry name" value="WH-like_DNA-bd_sf"/>
</dbReference>
<evidence type="ECO:0000259" key="2">
    <source>
        <dbReference type="SMART" id="SM00843"/>
    </source>
</evidence>
<dbReference type="OrthoDB" id="6693993at2"/>
<dbReference type="PATRIC" id="fig|1341683.3.peg.1442"/>
<dbReference type="EMBL" id="AYEU01000006">
    <property type="protein sequence ID" value="ESK50957.1"/>
    <property type="molecule type" value="Genomic_DNA"/>
</dbReference>
<dbReference type="RefSeq" id="WP_004900928.1">
    <property type="nucleotide sequence ID" value="NZ_KI530762.1"/>
</dbReference>
<dbReference type="Proteomes" id="UP000018418">
    <property type="component" value="Unassembled WGS sequence"/>
</dbReference>
<sequence length="180" mass="20475">MDIDLYKSVVAFVRKTNKASISHIQRNFYLGYARASEIMDKLESEYVVSRMSASGRRDVYPEIVANLNAEIDDLKVKLAKLDRDADQLLTERDEMQEFAEKLKDRLQEVFNQDFGDHSNANCPFTNALEYDDSGFVLVPKEPTGKMISAGYESKEHVNNLIVNYKAMIEAAQGEGHDNIE</sequence>
<name>V2ULW0_9GAMM</name>
<keyword evidence="4" id="KW-1185">Reference proteome</keyword>
<dbReference type="SMART" id="SM00843">
    <property type="entry name" value="Ftsk_gamma"/>
    <property type="match status" value="1"/>
</dbReference>
<evidence type="ECO:0000313" key="3">
    <source>
        <dbReference type="EMBL" id="ESK50957.1"/>
    </source>
</evidence>
<comment type="caution">
    <text evidence="3">The sequence shown here is derived from an EMBL/GenBank/DDBJ whole genome shotgun (WGS) entry which is preliminary data.</text>
</comment>
<dbReference type="HOGENOM" id="CLU_1493092_0_0_6"/>
<protein>
    <recommendedName>
        <fullName evidence="2">FtsK gamma domain-containing protein</fullName>
    </recommendedName>
</protein>
<keyword evidence="1" id="KW-0175">Coiled coil</keyword>